<evidence type="ECO:0008006" key="9">
    <source>
        <dbReference type="Google" id="ProtNLM"/>
    </source>
</evidence>
<reference evidence="6 7" key="1">
    <citation type="journal article" date="2019" name="Nat. Med.">
        <title>A library of human gut bacterial isolates paired with longitudinal multiomics data enables mechanistic microbiome research.</title>
        <authorList>
            <person name="Poyet M."/>
            <person name="Groussin M."/>
            <person name="Gibbons S.M."/>
            <person name="Avila-Pacheco J."/>
            <person name="Jiang X."/>
            <person name="Kearney S.M."/>
            <person name="Perrotta A.R."/>
            <person name="Berdy B."/>
            <person name="Zhao S."/>
            <person name="Lieberman T.D."/>
            <person name="Swanson P.K."/>
            <person name="Smith M."/>
            <person name="Roesemann S."/>
            <person name="Alexander J.E."/>
            <person name="Rich S.A."/>
            <person name="Livny J."/>
            <person name="Vlamakis H."/>
            <person name="Clish C."/>
            <person name="Bullock K."/>
            <person name="Deik A."/>
            <person name="Scott J."/>
            <person name="Pierce K.A."/>
            <person name="Xavier R.J."/>
            <person name="Alm E.J."/>
        </authorList>
    </citation>
    <scope>NUCLEOTIDE SEQUENCE [LARGE SCALE GENOMIC DNA]</scope>
    <source>
        <strain evidence="5 8">BIOML-A11</strain>
        <strain evidence="4 7">BIOML-A16</strain>
        <strain evidence="3 6">BIOML-A29</strain>
    </source>
</reference>
<dbReference type="RefSeq" id="WP_005649919.1">
    <property type="nucleotide sequence ID" value="NZ_BAABYG010000001.1"/>
</dbReference>
<feature type="chain" id="PRO_5044599924" description="NigD-like protein" evidence="1">
    <location>
        <begin position="19"/>
        <end position="224"/>
    </location>
</feature>
<feature type="signal peptide" evidence="1">
    <location>
        <begin position="1"/>
        <end position="18"/>
    </location>
</feature>
<organism evidence="4 7">
    <name type="scientific">Parabacteroides merdae</name>
    <dbReference type="NCBI Taxonomy" id="46503"/>
    <lineage>
        <taxon>Bacteria</taxon>
        <taxon>Pseudomonadati</taxon>
        <taxon>Bacteroidota</taxon>
        <taxon>Bacteroidia</taxon>
        <taxon>Bacteroidales</taxon>
        <taxon>Tannerellaceae</taxon>
        <taxon>Parabacteroides</taxon>
    </lineage>
</organism>
<dbReference type="EMBL" id="WNDD01000025">
    <property type="protein sequence ID" value="MTV03465.1"/>
    <property type="molecule type" value="Genomic_DNA"/>
</dbReference>
<dbReference type="AlphaFoldDB" id="A0A3R6I7C6"/>
<gene>
    <name evidence="2" type="ORF">CE91St3_18010</name>
    <name evidence="3" type="ORF">GMD82_11725</name>
    <name evidence="4" type="ORF">GMD92_16335</name>
    <name evidence="5" type="ORF">GME02_17840</name>
</gene>
<dbReference type="PROSITE" id="PS51257">
    <property type="entry name" value="PROKAR_LIPOPROTEIN"/>
    <property type="match status" value="1"/>
</dbReference>
<evidence type="ECO:0000313" key="8">
    <source>
        <dbReference type="Proteomes" id="UP000482671"/>
    </source>
</evidence>
<dbReference type="Proteomes" id="UP001055114">
    <property type="component" value="Unassembled WGS sequence"/>
</dbReference>
<keyword evidence="6" id="KW-1185">Reference proteome</keyword>
<evidence type="ECO:0000313" key="2">
    <source>
        <dbReference type="EMBL" id="GKH71938.1"/>
    </source>
</evidence>
<name>A0A3R6I7C6_9BACT</name>
<comment type="caution">
    <text evidence="4">The sequence shown here is derived from an EMBL/GenBank/DDBJ whole genome shotgun (WGS) entry which is preliminary data.</text>
</comment>
<proteinExistence type="predicted"/>
<dbReference type="Proteomes" id="UP000482671">
    <property type="component" value="Unassembled WGS sequence"/>
</dbReference>
<dbReference type="EMBL" id="BQNZ01000001">
    <property type="protein sequence ID" value="GKH71938.1"/>
    <property type="molecule type" value="Genomic_DNA"/>
</dbReference>
<reference evidence="2" key="2">
    <citation type="submission" date="2022-01" db="EMBL/GenBank/DDBJ databases">
        <title>Novel bile acid biosynthetic pathways are enriched in the microbiome of centenarians.</title>
        <authorList>
            <person name="Sato Y."/>
            <person name="Atarashi K."/>
            <person name="Plichta R.D."/>
            <person name="Arai Y."/>
            <person name="Sasajima S."/>
            <person name="Kearney M.S."/>
            <person name="Suda W."/>
            <person name="Takeshita K."/>
            <person name="Sasaki T."/>
            <person name="Okamoto S."/>
            <person name="Skelly N.A."/>
            <person name="Okamura Y."/>
            <person name="Vlamakis H."/>
            <person name="Li Y."/>
            <person name="Tanoue T."/>
            <person name="Takei H."/>
            <person name="Nittono H."/>
            <person name="Narushima S."/>
            <person name="Irie J."/>
            <person name="Itoh H."/>
            <person name="Moriya K."/>
            <person name="Sugiura Y."/>
            <person name="Suematsu M."/>
            <person name="Moritoki N."/>
            <person name="Shibata S."/>
            <person name="Littman R.D."/>
            <person name="Fischbach A.M."/>
            <person name="Uwamino Y."/>
            <person name="Inoue T."/>
            <person name="Honda A."/>
            <person name="Hattori M."/>
            <person name="Murai T."/>
            <person name="Xavier J.R."/>
            <person name="Hirose N."/>
            <person name="Honda K."/>
        </authorList>
    </citation>
    <scope>NUCLEOTIDE SEQUENCE</scope>
    <source>
        <strain evidence="2">CE91-St3</strain>
    </source>
</reference>
<dbReference type="GeneID" id="49202243"/>
<evidence type="ECO:0000313" key="7">
    <source>
        <dbReference type="Proteomes" id="UP000448908"/>
    </source>
</evidence>
<accession>A0A3R6I7C6</accession>
<dbReference type="OrthoDB" id="1096801at2"/>
<dbReference type="Proteomes" id="UP000448908">
    <property type="component" value="Unassembled WGS sequence"/>
</dbReference>
<evidence type="ECO:0000313" key="6">
    <source>
        <dbReference type="Proteomes" id="UP000434916"/>
    </source>
</evidence>
<dbReference type="Proteomes" id="UP000434916">
    <property type="component" value="Unassembled WGS sequence"/>
</dbReference>
<evidence type="ECO:0000256" key="1">
    <source>
        <dbReference type="SAM" id="SignalP"/>
    </source>
</evidence>
<dbReference type="EMBL" id="WNDA01000030">
    <property type="protein sequence ID" value="MTU70585.1"/>
    <property type="molecule type" value="Genomic_DNA"/>
</dbReference>
<evidence type="ECO:0000313" key="5">
    <source>
        <dbReference type="EMBL" id="MTV03465.1"/>
    </source>
</evidence>
<evidence type="ECO:0000313" key="3">
    <source>
        <dbReference type="EMBL" id="MTU40121.1"/>
    </source>
</evidence>
<protein>
    <recommendedName>
        <fullName evidence="9">NigD-like protein</fullName>
    </recommendedName>
</protein>
<dbReference type="EMBL" id="WNCN01000014">
    <property type="protein sequence ID" value="MTU40121.1"/>
    <property type="molecule type" value="Genomic_DNA"/>
</dbReference>
<keyword evidence="1" id="KW-0732">Signal</keyword>
<evidence type="ECO:0000313" key="4">
    <source>
        <dbReference type="EMBL" id="MTU70585.1"/>
    </source>
</evidence>
<sequence length="224" mass="24617">MRKYFLYACLLFAGVFTACDNDDSDGIDPSIPFYQNLGVEYNVTQNHTHIGANFNKYNSEGANLRLPAKGILFNGKVPDFLGMGAYMYMLSESGLDPVTFTFSRWKDQVYTNKASIDDVDPIALPESLTSVKGNGATIITWVGKPIGKDEYVQVHLTYSGGVYDINNTQEGATSITLNFTNPTSATKGTLFLSRVRELPLQESNGDAGGKIDVSYVQNKDVTFE</sequence>